<evidence type="ECO:0000256" key="3">
    <source>
        <dbReference type="ARBA" id="ARBA00022704"/>
    </source>
</evidence>
<evidence type="ECO:0000256" key="1">
    <source>
        <dbReference type="ARBA" id="ARBA00009403"/>
    </source>
</evidence>
<dbReference type="Gene3D" id="3.10.450.10">
    <property type="match status" value="1"/>
</dbReference>
<evidence type="ECO:0000313" key="7">
    <source>
        <dbReference type="RefSeq" id="XP_004715357.1"/>
    </source>
</evidence>
<dbReference type="GeneID" id="101660007"/>
<dbReference type="InterPro" id="IPR000010">
    <property type="entry name" value="Cystatin_dom"/>
</dbReference>
<keyword evidence="6" id="KW-1185">Reference proteome</keyword>
<gene>
    <name evidence="7" type="primary">CST3</name>
</gene>
<dbReference type="PANTHER" id="PTHR46186:SF2">
    <property type="entry name" value="CYSTATIN"/>
    <property type="match status" value="1"/>
</dbReference>
<evidence type="ECO:0000256" key="4">
    <source>
        <dbReference type="SAM" id="SignalP"/>
    </source>
</evidence>
<dbReference type="SUPFAM" id="SSF54403">
    <property type="entry name" value="Cystatin/monellin"/>
    <property type="match status" value="1"/>
</dbReference>
<dbReference type="SMART" id="SM00043">
    <property type="entry name" value="CY"/>
    <property type="match status" value="1"/>
</dbReference>
<feature type="signal peptide" evidence="4">
    <location>
        <begin position="1"/>
        <end position="26"/>
    </location>
</feature>
<evidence type="ECO:0000259" key="5">
    <source>
        <dbReference type="SMART" id="SM00043"/>
    </source>
</evidence>
<dbReference type="Proteomes" id="UP000694863">
    <property type="component" value="Unplaced"/>
</dbReference>
<feature type="domain" description="Cystatin" evidence="5">
    <location>
        <begin position="34"/>
        <end position="144"/>
    </location>
</feature>
<feature type="chain" id="PRO_5045035035" evidence="4">
    <location>
        <begin position="27"/>
        <end position="146"/>
    </location>
</feature>
<keyword evidence="4" id="KW-0732">Signal</keyword>
<dbReference type="CDD" id="cd00042">
    <property type="entry name" value="CY"/>
    <property type="match status" value="1"/>
</dbReference>
<organism evidence="6 7">
    <name type="scientific">Echinops telfairi</name>
    <name type="common">Lesser hedgehog tenrec</name>
    <dbReference type="NCBI Taxonomy" id="9371"/>
    <lineage>
        <taxon>Eukaryota</taxon>
        <taxon>Metazoa</taxon>
        <taxon>Chordata</taxon>
        <taxon>Craniata</taxon>
        <taxon>Vertebrata</taxon>
        <taxon>Euteleostomi</taxon>
        <taxon>Mammalia</taxon>
        <taxon>Eutheria</taxon>
        <taxon>Afrotheria</taxon>
        <taxon>Tenrecidae</taxon>
        <taxon>Tenrecinae</taxon>
        <taxon>Echinops</taxon>
    </lineage>
</organism>
<keyword evidence="3" id="KW-0789">Thiol protease inhibitor</keyword>
<proteinExistence type="inferred from homology"/>
<reference evidence="7" key="1">
    <citation type="submission" date="2025-08" db="UniProtKB">
        <authorList>
            <consortium name="RefSeq"/>
        </authorList>
    </citation>
    <scope>IDENTIFICATION</scope>
</reference>
<comment type="similarity">
    <text evidence="1">Belongs to the cystatin family.</text>
</comment>
<sequence>MAALLRAPLFVLGALALAGMLSSGGAASPARPPRLLGGLLEADANEEGVQRALDFAVSEYNKASNDKFHHRVVRLKGARKQLVSGVNYFLDVELGRTTCTKSQPNLTTCPFHDQPHLKKRVLCSFQVYTVPWMNSTSLTKSSCQNA</sequence>
<evidence type="ECO:0000313" key="6">
    <source>
        <dbReference type="Proteomes" id="UP000694863"/>
    </source>
</evidence>
<evidence type="ECO:0000256" key="2">
    <source>
        <dbReference type="ARBA" id="ARBA00022690"/>
    </source>
</evidence>
<keyword evidence="2" id="KW-0646">Protease inhibitor</keyword>
<name>A0ABM0J5N1_ECHTE</name>
<dbReference type="PANTHER" id="PTHR46186">
    <property type="entry name" value="CYSTATIN"/>
    <property type="match status" value="1"/>
</dbReference>
<dbReference type="PROSITE" id="PS00287">
    <property type="entry name" value="CYSTATIN"/>
    <property type="match status" value="1"/>
</dbReference>
<protein>
    <submittedName>
        <fullName evidence="7">Cystatin-C</fullName>
    </submittedName>
</protein>
<accession>A0ABM0J5N1</accession>
<dbReference type="InterPro" id="IPR046350">
    <property type="entry name" value="Cystatin_sf"/>
</dbReference>
<dbReference type="RefSeq" id="XP_004715357.1">
    <property type="nucleotide sequence ID" value="XM_004715300.2"/>
</dbReference>
<dbReference type="InterPro" id="IPR018073">
    <property type="entry name" value="Prot_inh_cystat_CS"/>
</dbReference>
<dbReference type="Pfam" id="PF00031">
    <property type="entry name" value="Cystatin"/>
    <property type="match status" value="1"/>
</dbReference>